<feature type="transmembrane region" description="Helical" evidence="1">
    <location>
        <begin position="20"/>
        <end position="43"/>
    </location>
</feature>
<dbReference type="EMBL" id="KV921881">
    <property type="protein sequence ID" value="ORE08975.1"/>
    <property type="molecule type" value="Genomic_DNA"/>
</dbReference>
<dbReference type="VEuPathDB" id="FungiDB:BCV72DRAFT_74875"/>
<keyword evidence="1" id="KW-0812">Transmembrane</keyword>
<dbReference type="PANTHER" id="PTHR45589:SF1">
    <property type="entry name" value="WD REPEAT DOMAIN 62, ISOFORM G"/>
    <property type="match status" value="1"/>
</dbReference>
<evidence type="ECO:0000313" key="2">
    <source>
        <dbReference type="EMBL" id="ORE08975.1"/>
    </source>
</evidence>
<protein>
    <submittedName>
        <fullName evidence="2">Uncharacterized protein</fullName>
    </submittedName>
</protein>
<reference evidence="2" key="1">
    <citation type="journal article" date="2016" name="Proc. Natl. Acad. Sci. U.S.A.">
        <title>Lipid metabolic changes in an early divergent fungus govern the establishment of a mutualistic symbiosis with endobacteria.</title>
        <authorList>
            <person name="Lastovetsky O.A."/>
            <person name="Gaspar M.L."/>
            <person name="Mondo S.J."/>
            <person name="LaButti K.M."/>
            <person name="Sandor L."/>
            <person name="Grigoriev I.V."/>
            <person name="Henry S.A."/>
            <person name="Pawlowska T.E."/>
        </authorList>
    </citation>
    <scope>NUCLEOTIDE SEQUENCE [LARGE SCALE GENOMIC DNA]</scope>
    <source>
        <strain evidence="2">ATCC 52814</strain>
    </source>
</reference>
<sequence>MSVILVNRENKKIHMCVWCLKGIFLSFSLSVFLFFFFCVIYRMQEVFPVNSGNVPPPSVSTNLLSHQLAFNNNNHFQNNLKRKIKNVKSIPKLKLDRILGLTSISSNTLDTANDLIAYAAGAVAVLYNHKRNKQIAFLYPPPTSTSFNISGTSNISPVNNTNNPNNSIAQPLMIPIGNIASNNEHPTTNLTEEKKGITPASTRAKTISCLAFSPDGKYLAVGEVKYNE</sequence>
<organism evidence="2">
    <name type="scientific">Rhizopus microsporus var. microsporus</name>
    <dbReference type="NCBI Taxonomy" id="86635"/>
    <lineage>
        <taxon>Eukaryota</taxon>
        <taxon>Fungi</taxon>
        <taxon>Fungi incertae sedis</taxon>
        <taxon>Mucoromycota</taxon>
        <taxon>Mucoromycotina</taxon>
        <taxon>Mucoromycetes</taxon>
        <taxon>Mucorales</taxon>
        <taxon>Mucorineae</taxon>
        <taxon>Rhizopodaceae</taxon>
        <taxon>Rhizopus</taxon>
    </lineage>
</organism>
<dbReference type="AlphaFoldDB" id="A0A1X0RAA3"/>
<dbReference type="Proteomes" id="UP000242414">
    <property type="component" value="Unassembled WGS sequence"/>
</dbReference>
<name>A0A1X0RAA3_RHIZD</name>
<accession>A0A1X0RAA3</accession>
<evidence type="ECO:0000256" key="1">
    <source>
        <dbReference type="SAM" id="Phobius"/>
    </source>
</evidence>
<keyword evidence="1" id="KW-1133">Transmembrane helix</keyword>
<dbReference type="InterPro" id="IPR052779">
    <property type="entry name" value="WDR62"/>
</dbReference>
<gene>
    <name evidence="2" type="ORF">BCV72DRAFT_74875</name>
</gene>
<proteinExistence type="predicted"/>
<dbReference type="PANTHER" id="PTHR45589">
    <property type="entry name" value="WD REPEAT DOMAIN 62, ISOFORM G"/>
    <property type="match status" value="1"/>
</dbReference>
<keyword evidence="1" id="KW-0472">Membrane</keyword>